<proteinExistence type="inferred from homology"/>
<gene>
    <name evidence="2" type="ORF">FGL98_18615</name>
</gene>
<evidence type="ECO:0000313" key="2">
    <source>
        <dbReference type="EMBL" id="TWP34120.1"/>
    </source>
</evidence>
<dbReference type="SUPFAM" id="SSF53067">
    <property type="entry name" value="Actin-like ATPase domain"/>
    <property type="match status" value="1"/>
</dbReference>
<evidence type="ECO:0000256" key="1">
    <source>
        <dbReference type="ARBA" id="ARBA00006479"/>
    </source>
</evidence>
<dbReference type="Gene3D" id="3.30.420.40">
    <property type="match status" value="2"/>
</dbReference>
<protein>
    <submittedName>
        <fullName evidence="2">ROK family protein</fullName>
    </submittedName>
</protein>
<dbReference type="EMBL" id="VCQV01000031">
    <property type="protein sequence ID" value="TWP34120.1"/>
    <property type="molecule type" value="Genomic_DNA"/>
</dbReference>
<dbReference type="Pfam" id="PF00480">
    <property type="entry name" value="ROK"/>
    <property type="match status" value="1"/>
</dbReference>
<comment type="similarity">
    <text evidence="1">Belongs to the ROK (NagC/XylR) family.</text>
</comment>
<dbReference type="InterPro" id="IPR000600">
    <property type="entry name" value="ROK"/>
</dbReference>
<dbReference type="AlphaFoldDB" id="A0A563DV37"/>
<reference evidence="2 3" key="1">
    <citation type="submission" date="2019-05" db="EMBL/GenBank/DDBJ databases">
        <authorList>
            <person name="Lee S.D."/>
        </authorList>
    </citation>
    <scope>NUCLEOTIDE SEQUENCE [LARGE SCALE GENOMIC DNA]</scope>
    <source>
        <strain evidence="2 3">C5-26</strain>
    </source>
</reference>
<accession>A0A563DV37</accession>
<dbReference type="Proteomes" id="UP000320244">
    <property type="component" value="Unassembled WGS sequence"/>
</dbReference>
<dbReference type="InterPro" id="IPR043129">
    <property type="entry name" value="ATPase_NBD"/>
</dbReference>
<keyword evidence="3" id="KW-1185">Reference proteome</keyword>
<name>A0A563DV37_9MICO</name>
<sequence length="302" mass="30253">MRQSPAAVVAAVDVGGTRIKASLVDRSYTVVTQTTVATPANIREDIGQVVTSTVRSLLADAPAASLAGVGVVVPGLVDEAGGIGRLSVNLGWRDLPIRDAVAQGVDVPVVLGHDVRAGLLAESRLGAARGHANVLFMPLGTGIAGALMLDGVVIAADGWAGELGHVVIDPDGPVCPCGQRGCLEVLGSASAVERAYAAATGQSASAEEVAHRTEAGDPVAGEVWNAAVAALGRGIVATVTLTGVDRVVVGGGLAQSGEVLLAPLRADVMARLTFQRPPQIVPAALGDRAGSLGAACLVWDAL</sequence>
<dbReference type="RefSeq" id="WP_146319261.1">
    <property type="nucleotide sequence ID" value="NZ_VCQV01000031.1"/>
</dbReference>
<evidence type="ECO:0000313" key="3">
    <source>
        <dbReference type="Proteomes" id="UP000320244"/>
    </source>
</evidence>
<dbReference type="PANTHER" id="PTHR18964">
    <property type="entry name" value="ROK (REPRESSOR, ORF, KINASE) FAMILY"/>
    <property type="match status" value="1"/>
</dbReference>
<organism evidence="2 3">
    <name type="scientific">Leekyejoonella antrihumi</name>
    <dbReference type="NCBI Taxonomy" id="1660198"/>
    <lineage>
        <taxon>Bacteria</taxon>
        <taxon>Bacillati</taxon>
        <taxon>Actinomycetota</taxon>
        <taxon>Actinomycetes</taxon>
        <taxon>Micrococcales</taxon>
        <taxon>Dermacoccaceae</taxon>
        <taxon>Leekyejoonella</taxon>
    </lineage>
</organism>
<comment type="caution">
    <text evidence="2">The sequence shown here is derived from an EMBL/GenBank/DDBJ whole genome shotgun (WGS) entry which is preliminary data.</text>
</comment>
<reference evidence="2 3" key="2">
    <citation type="submission" date="2019-08" db="EMBL/GenBank/DDBJ databases">
        <title>Jejuicoccus antrihumi gen. nov., sp. nov., a new member of the family Dermacoccaceae isolated from a cave.</title>
        <authorList>
            <person name="Schumann P."/>
            <person name="Kim I.S."/>
        </authorList>
    </citation>
    <scope>NUCLEOTIDE SEQUENCE [LARGE SCALE GENOMIC DNA]</scope>
    <source>
        <strain evidence="2 3">C5-26</strain>
    </source>
</reference>
<dbReference type="PANTHER" id="PTHR18964:SF149">
    <property type="entry name" value="BIFUNCTIONAL UDP-N-ACETYLGLUCOSAMINE 2-EPIMERASE_N-ACETYLMANNOSAMINE KINASE"/>
    <property type="match status" value="1"/>
</dbReference>
<dbReference type="OrthoDB" id="9815677at2"/>